<comment type="function">
    <text evidence="6">Involved in the biogenesis of the 60S ribosomal subunit.</text>
</comment>
<dbReference type="InterPro" id="IPR031167">
    <property type="entry name" value="G_OBG"/>
</dbReference>
<evidence type="ECO:0000256" key="6">
    <source>
        <dbReference type="PIRNR" id="PIRNR038919"/>
    </source>
</evidence>
<keyword evidence="10" id="KW-1185">Reference proteome</keyword>
<dbReference type="PRINTS" id="PR00326">
    <property type="entry name" value="GTP1OBG"/>
</dbReference>
<dbReference type="PIRSF" id="PIRSF038919">
    <property type="entry name" value="NOG1"/>
    <property type="match status" value="1"/>
</dbReference>
<feature type="domain" description="OBG-type G" evidence="8">
    <location>
        <begin position="169"/>
        <end position="340"/>
    </location>
</feature>
<dbReference type="Gene3D" id="1.20.120.1190">
    <property type="match status" value="1"/>
</dbReference>
<evidence type="ECO:0000256" key="7">
    <source>
        <dbReference type="SAM" id="Coils"/>
    </source>
</evidence>
<comment type="caution">
    <text evidence="9">The sequence shown here is derived from an EMBL/GenBank/DDBJ whole genome shotgun (WGS) entry which is preliminary data.</text>
</comment>
<keyword evidence="5 6" id="KW-0539">Nucleus</keyword>
<dbReference type="InterPro" id="IPR041623">
    <property type="entry name" value="NOG1_N"/>
</dbReference>
<evidence type="ECO:0000256" key="3">
    <source>
        <dbReference type="ARBA" id="ARBA00022741"/>
    </source>
</evidence>
<feature type="coiled-coil region" evidence="7">
    <location>
        <begin position="439"/>
        <end position="524"/>
    </location>
</feature>
<organism evidence="9 10">
    <name type="scientific">Tritrichomonas musculus</name>
    <dbReference type="NCBI Taxonomy" id="1915356"/>
    <lineage>
        <taxon>Eukaryota</taxon>
        <taxon>Metamonada</taxon>
        <taxon>Parabasalia</taxon>
        <taxon>Tritrichomonadida</taxon>
        <taxon>Tritrichomonadidae</taxon>
        <taxon>Tritrichomonas</taxon>
    </lineage>
</organism>
<keyword evidence="3" id="KW-0547">Nucleotide-binding</keyword>
<evidence type="ECO:0000313" key="9">
    <source>
        <dbReference type="EMBL" id="KAK8870742.1"/>
    </source>
</evidence>
<evidence type="ECO:0000313" key="10">
    <source>
        <dbReference type="Proteomes" id="UP001470230"/>
    </source>
</evidence>
<evidence type="ECO:0000256" key="2">
    <source>
        <dbReference type="ARBA" id="ARBA00022517"/>
    </source>
</evidence>
<dbReference type="Pfam" id="PF17835">
    <property type="entry name" value="NOG1_N"/>
    <property type="match status" value="1"/>
</dbReference>
<dbReference type="InterPro" id="IPR027417">
    <property type="entry name" value="P-loop_NTPase"/>
</dbReference>
<dbReference type="InterPro" id="IPR006073">
    <property type="entry name" value="GTP-bd"/>
</dbReference>
<accession>A0ABR2J0H8</accession>
<dbReference type="SUPFAM" id="SSF52540">
    <property type="entry name" value="P-loop containing nucleoside triphosphate hydrolases"/>
    <property type="match status" value="1"/>
</dbReference>
<dbReference type="PROSITE" id="PS51710">
    <property type="entry name" value="G_OBG"/>
    <property type="match status" value="1"/>
</dbReference>
<comment type="similarity">
    <text evidence="6">Belongs to the TRAFAC class OBG-HflX-like GTPase superfamily. OBG GTPase family. NOG subfamily.</text>
</comment>
<evidence type="ECO:0000259" key="8">
    <source>
        <dbReference type="PROSITE" id="PS51710"/>
    </source>
</evidence>
<dbReference type="CDD" id="cd01897">
    <property type="entry name" value="NOG"/>
    <property type="match status" value="1"/>
</dbReference>
<name>A0ABR2J0H8_9EUKA</name>
<dbReference type="PANTHER" id="PTHR45759">
    <property type="entry name" value="NUCLEOLAR GTP-BINDING PROTEIN 1"/>
    <property type="match status" value="1"/>
</dbReference>
<gene>
    <name evidence="9" type="ORF">M9Y10_008629</name>
</gene>
<evidence type="ECO:0000256" key="1">
    <source>
        <dbReference type="ARBA" id="ARBA00004604"/>
    </source>
</evidence>
<protein>
    <recommendedName>
        <fullName evidence="6">Nucleolar GTP-binding protein 1</fullName>
    </recommendedName>
</protein>
<dbReference type="Proteomes" id="UP001470230">
    <property type="component" value="Unassembled WGS sequence"/>
</dbReference>
<dbReference type="Pfam" id="PF06858">
    <property type="entry name" value="NOG1"/>
    <property type="match status" value="1"/>
</dbReference>
<keyword evidence="7" id="KW-0175">Coiled coil</keyword>
<comment type="subcellular location">
    <subcellularLocation>
        <location evidence="1 6">Nucleus</location>
        <location evidence="1 6">Nucleolus</location>
    </subcellularLocation>
</comment>
<sequence>MALIFNNIQPIPKTAQELIDIVLSATNRKTATIIHPGFKISRIRDFYMTKVKYAQTEFHDRLTTILDEFPKLDSIHPFWASLINVIYDRDHYKLALGQIYGARQLVDNVGRDYIKYLKYGDSAFRCKQLKKAALGRMCTACRRLSPSLQYLEEVRQHLQRLPAIDPAKPTIILSGAPSTGKSSFMNLITRANVEVAAFPFTTKSLYLGHTDWAYLPWQVIDTPGLLDRPLEERNTIEMTAVMAMVHLRAAIVFMLDISGTCGYTIEQQVNLFHSLNEIFSNRPVTIVLTKTDIIDPNSIDPEDKARIDSLNAPNVEFRSMSAITGQGVEEVKESVCERLRSMRNEAKRTSNRIGQVESQLHIAKPPVELESNIPSSVYSPMGLGRPTSKELEEEAGGAGCFVPDTNNEKILANDEWKYDVIPEIIGPRNVADFIDPNINANLMALLEEEKVRYSQFQQEKQAFEENKWAVSDEQEEMARLIRERRTIIKNRAMVHRTGRIGIPEKLKKRTVEDVKNKMEEYLAERGIDGEAREKAIAKVLEEKPKRVQRVIEKESRSKGVKRRGEGTRFDFYVHHFVEEPKHMFSGKSGFKRDFK</sequence>
<keyword evidence="4" id="KW-0342">GTP-binding</keyword>
<dbReference type="Pfam" id="PF08155">
    <property type="entry name" value="NOGCT"/>
    <property type="match status" value="1"/>
</dbReference>
<dbReference type="EMBL" id="JAPFFF010000014">
    <property type="protein sequence ID" value="KAK8870742.1"/>
    <property type="molecule type" value="Genomic_DNA"/>
</dbReference>
<dbReference type="InterPro" id="IPR010674">
    <property type="entry name" value="NOG1_Rossman_fold_dom"/>
</dbReference>
<keyword evidence="2 6" id="KW-0690">Ribosome biogenesis</keyword>
<dbReference type="InterPro" id="IPR012973">
    <property type="entry name" value="NOG_C"/>
</dbReference>
<evidence type="ECO:0000256" key="5">
    <source>
        <dbReference type="ARBA" id="ARBA00023242"/>
    </source>
</evidence>
<reference evidence="9 10" key="1">
    <citation type="submission" date="2024-04" db="EMBL/GenBank/DDBJ databases">
        <title>Tritrichomonas musculus Genome.</title>
        <authorList>
            <person name="Alves-Ferreira E."/>
            <person name="Grigg M."/>
            <person name="Lorenzi H."/>
            <person name="Galac M."/>
        </authorList>
    </citation>
    <scope>NUCLEOTIDE SEQUENCE [LARGE SCALE GENOMIC DNA]</scope>
    <source>
        <strain evidence="9 10">EAF2021</strain>
    </source>
</reference>
<dbReference type="InterPro" id="IPR024926">
    <property type="entry name" value="NOG1"/>
</dbReference>
<evidence type="ECO:0000256" key="4">
    <source>
        <dbReference type="ARBA" id="ARBA00023134"/>
    </source>
</evidence>
<proteinExistence type="inferred from homology"/>
<dbReference type="Gene3D" id="3.40.50.300">
    <property type="entry name" value="P-loop containing nucleotide triphosphate hydrolases"/>
    <property type="match status" value="1"/>
</dbReference>